<evidence type="ECO:0000313" key="3">
    <source>
        <dbReference type="Proteomes" id="UP000036097"/>
    </source>
</evidence>
<comment type="caution">
    <text evidence="2">The sequence shown here is derived from an EMBL/GenBank/DDBJ whole genome shotgun (WGS) entry which is preliminary data.</text>
</comment>
<evidence type="ECO:0000256" key="1">
    <source>
        <dbReference type="SAM" id="Phobius"/>
    </source>
</evidence>
<accession>A0A0J1GV69</accession>
<protein>
    <submittedName>
        <fullName evidence="2">Uncharacterized protein</fullName>
    </submittedName>
</protein>
<dbReference type="PATRIC" id="fig|1195763.3.peg.3912"/>
<proteinExistence type="predicted"/>
<reference evidence="2 3" key="1">
    <citation type="submission" date="2015-05" db="EMBL/GenBank/DDBJ databases">
        <title>Photobacterium galathea sp. nov.</title>
        <authorList>
            <person name="Machado H."/>
            <person name="Gram L."/>
        </authorList>
    </citation>
    <scope>NUCLEOTIDE SEQUENCE [LARGE SCALE GENOMIC DNA]</scope>
    <source>
        <strain evidence="2 3">CGMCC 1.12159</strain>
    </source>
</reference>
<dbReference type="EMBL" id="LDOT01000028">
    <property type="protein sequence ID" value="KLV03653.1"/>
    <property type="molecule type" value="Genomic_DNA"/>
</dbReference>
<organism evidence="2 3">
    <name type="scientific">Photobacterium aquae</name>
    <dbReference type="NCBI Taxonomy" id="1195763"/>
    <lineage>
        <taxon>Bacteria</taxon>
        <taxon>Pseudomonadati</taxon>
        <taxon>Pseudomonadota</taxon>
        <taxon>Gammaproteobacteria</taxon>
        <taxon>Vibrionales</taxon>
        <taxon>Vibrionaceae</taxon>
        <taxon>Photobacterium</taxon>
    </lineage>
</organism>
<feature type="transmembrane region" description="Helical" evidence="1">
    <location>
        <begin position="22"/>
        <end position="40"/>
    </location>
</feature>
<name>A0A0J1GV69_9GAMM</name>
<dbReference type="AlphaFoldDB" id="A0A0J1GV69"/>
<keyword evidence="3" id="KW-1185">Reference proteome</keyword>
<evidence type="ECO:0000313" key="2">
    <source>
        <dbReference type="EMBL" id="KLV03653.1"/>
    </source>
</evidence>
<gene>
    <name evidence="2" type="ORF">ABT56_18310</name>
</gene>
<dbReference type="Proteomes" id="UP000036097">
    <property type="component" value="Unassembled WGS sequence"/>
</dbReference>
<keyword evidence="1" id="KW-1133">Transmembrane helix</keyword>
<sequence length="78" mass="8753">MQSQVCSSAAIFTFGFGFGNSLRLTFMVGFMIITAIAPLVSRCRYPFATTNILVVLIVEKQTKIGLMAHNFNFWSFYS</sequence>
<dbReference type="STRING" id="1195763.ABT56_18310"/>
<keyword evidence="1" id="KW-0812">Transmembrane</keyword>
<keyword evidence="1" id="KW-0472">Membrane</keyword>